<feature type="region of interest" description="Disordered" evidence="1">
    <location>
        <begin position="132"/>
        <end position="154"/>
    </location>
</feature>
<comment type="caution">
    <text evidence="2">The sequence shown here is derived from an EMBL/GenBank/DDBJ whole genome shotgun (WGS) entry which is preliminary data.</text>
</comment>
<dbReference type="Proteomes" id="UP001239994">
    <property type="component" value="Unassembled WGS sequence"/>
</dbReference>
<gene>
    <name evidence="2" type="ORF">P4O66_008401</name>
</gene>
<sequence length="154" mass="16939">MTGGRRDTGEPQSHRGEASRHLLCLIGDGEERGGCPGCGPEEKRLEVRAAGSASADAEQATHQETISRKEARPELSVVQLLDAETVRLNIAQQPHWKRCAVILYVLRFPQVWADASEGEAVFIREFTLSRHDDVPDDSLNEGPGSHKSEDSVRI</sequence>
<evidence type="ECO:0000313" key="2">
    <source>
        <dbReference type="EMBL" id="KAK1797000.1"/>
    </source>
</evidence>
<accession>A0AAD8ZG98</accession>
<keyword evidence="3" id="KW-1185">Reference proteome</keyword>
<feature type="compositionally biased region" description="Low complexity" evidence="1">
    <location>
        <begin position="49"/>
        <end position="58"/>
    </location>
</feature>
<protein>
    <submittedName>
        <fullName evidence="2">Uncharacterized protein</fullName>
    </submittedName>
</protein>
<feature type="compositionally biased region" description="Basic and acidic residues" evidence="1">
    <location>
        <begin position="1"/>
        <end position="20"/>
    </location>
</feature>
<feature type="region of interest" description="Disordered" evidence="1">
    <location>
        <begin position="46"/>
        <end position="69"/>
    </location>
</feature>
<feature type="region of interest" description="Disordered" evidence="1">
    <location>
        <begin position="1"/>
        <end position="21"/>
    </location>
</feature>
<evidence type="ECO:0000256" key="1">
    <source>
        <dbReference type="SAM" id="MobiDB-lite"/>
    </source>
</evidence>
<reference evidence="2" key="1">
    <citation type="submission" date="2023-03" db="EMBL/GenBank/DDBJ databases">
        <title>Electrophorus voltai genome.</title>
        <authorList>
            <person name="Bian C."/>
        </authorList>
    </citation>
    <scope>NUCLEOTIDE SEQUENCE</scope>
    <source>
        <strain evidence="2">CB-2022</strain>
        <tissue evidence="2">Muscle</tissue>
    </source>
</reference>
<feature type="compositionally biased region" description="Basic and acidic residues" evidence="1">
    <location>
        <begin position="144"/>
        <end position="154"/>
    </location>
</feature>
<organism evidence="2 3">
    <name type="scientific">Electrophorus voltai</name>
    <dbReference type="NCBI Taxonomy" id="2609070"/>
    <lineage>
        <taxon>Eukaryota</taxon>
        <taxon>Metazoa</taxon>
        <taxon>Chordata</taxon>
        <taxon>Craniata</taxon>
        <taxon>Vertebrata</taxon>
        <taxon>Euteleostomi</taxon>
        <taxon>Actinopterygii</taxon>
        <taxon>Neopterygii</taxon>
        <taxon>Teleostei</taxon>
        <taxon>Ostariophysi</taxon>
        <taxon>Gymnotiformes</taxon>
        <taxon>Gymnotoidei</taxon>
        <taxon>Gymnotidae</taxon>
        <taxon>Electrophorus</taxon>
    </lineage>
</organism>
<feature type="compositionally biased region" description="Basic and acidic residues" evidence="1">
    <location>
        <begin position="59"/>
        <end position="69"/>
    </location>
</feature>
<dbReference type="EMBL" id="JAROKS010000014">
    <property type="protein sequence ID" value="KAK1797000.1"/>
    <property type="molecule type" value="Genomic_DNA"/>
</dbReference>
<proteinExistence type="predicted"/>
<name>A0AAD8ZG98_9TELE</name>
<dbReference type="AlphaFoldDB" id="A0AAD8ZG98"/>
<evidence type="ECO:0000313" key="3">
    <source>
        <dbReference type="Proteomes" id="UP001239994"/>
    </source>
</evidence>